<dbReference type="AlphaFoldDB" id="A0AAW4U991"/>
<gene>
    <name evidence="1" type="ORF">LIY65_08940</name>
</gene>
<name>A0AAW4U991_9FIRM</name>
<comment type="caution">
    <text evidence="1">The sequence shown here is derived from an EMBL/GenBank/DDBJ whole genome shotgun (WGS) entry which is preliminary data.</text>
</comment>
<evidence type="ECO:0000313" key="2">
    <source>
        <dbReference type="Proteomes" id="UP001198190"/>
    </source>
</evidence>
<accession>A0AAW4U991</accession>
<dbReference type="EMBL" id="JAJCGD010000026">
    <property type="protein sequence ID" value="MCB6828816.1"/>
    <property type="molecule type" value="Genomic_DNA"/>
</dbReference>
<evidence type="ECO:0000313" key="1">
    <source>
        <dbReference type="EMBL" id="MCB6828816.1"/>
    </source>
</evidence>
<protein>
    <submittedName>
        <fullName evidence="1">Uncharacterized protein</fullName>
    </submittedName>
</protein>
<dbReference type="RefSeq" id="WP_193526449.1">
    <property type="nucleotide sequence ID" value="NZ_CAUBDY010000014.1"/>
</dbReference>
<sequence length="64" mass="7469">MKRIEIIIFKGKTTHDNKIVRGSGCVQKNNNKTYIFGQDANGIYHEVEVVTETIQISRIWKYIK</sequence>
<proteinExistence type="predicted"/>
<dbReference type="Proteomes" id="UP001198190">
    <property type="component" value="Unassembled WGS sequence"/>
</dbReference>
<organism evidence="1 2">
    <name type="scientific">Megamonas funiformis</name>
    <dbReference type="NCBI Taxonomy" id="437897"/>
    <lineage>
        <taxon>Bacteria</taxon>
        <taxon>Bacillati</taxon>
        <taxon>Bacillota</taxon>
        <taxon>Negativicutes</taxon>
        <taxon>Selenomonadales</taxon>
        <taxon>Selenomonadaceae</taxon>
        <taxon>Megamonas</taxon>
    </lineage>
</organism>
<reference evidence="1" key="1">
    <citation type="submission" date="2021-10" db="EMBL/GenBank/DDBJ databases">
        <title>Collection of gut derived symbiotic bacterial strains cultured from healthy donors.</title>
        <authorList>
            <person name="Lin H."/>
            <person name="Littmann E."/>
            <person name="Claire K."/>
            <person name="Pamer E."/>
        </authorList>
    </citation>
    <scope>NUCLEOTIDE SEQUENCE</scope>
    <source>
        <strain evidence="1">MSK.7.16</strain>
    </source>
</reference>